<feature type="compositionally biased region" description="Acidic residues" evidence="1">
    <location>
        <begin position="448"/>
        <end position="457"/>
    </location>
</feature>
<feature type="compositionally biased region" description="Low complexity" evidence="1">
    <location>
        <begin position="109"/>
        <end position="119"/>
    </location>
</feature>
<evidence type="ECO:0000313" key="3">
    <source>
        <dbReference type="Proteomes" id="UP000433483"/>
    </source>
</evidence>
<feature type="compositionally biased region" description="Low complexity" evidence="1">
    <location>
        <begin position="527"/>
        <end position="542"/>
    </location>
</feature>
<feature type="region of interest" description="Disordered" evidence="1">
    <location>
        <begin position="102"/>
        <end position="130"/>
    </location>
</feature>
<protein>
    <submittedName>
        <fullName evidence="2">Uncharacterized protein</fullName>
    </submittedName>
</protein>
<comment type="caution">
    <text evidence="2">The sequence shown here is derived from an EMBL/GenBank/DDBJ whole genome shotgun (WGS) entry which is preliminary data.</text>
</comment>
<dbReference type="AlphaFoldDB" id="A0A6A3XIW4"/>
<dbReference type="Proteomes" id="UP000433483">
    <property type="component" value="Unassembled WGS sequence"/>
</dbReference>
<gene>
    <name evidence="2" type="ORF">PF005_g14209</name>
</gene>
<dbReference type="OrthoDB" id="125038at2759"/>
<accession>A0A6A3XIW4</accession>
<evidence type="ECO:0000313" key="2">
    <source>
        <dbReference type="EMBL" id="KAE9203413.1"/>
    </source>
</evidence>
<sequence length="564" mass="60468">MPRKAKKTKFEKEAENLAALLNSGNDEDAVLAGQAAFWKDFRARVAENDASIGLDALDLLAMAILQDDESATLSGTVLLLPPPDAMQAGVAPFHALINPDAASPPVSSKRPAPRSAVKPKAPPAKKQRKAPKKVIYSFNLPGSTPAQVKLDLAAIVQVATSRGLAPFRIAYAWVGQWCWYNPKKHPELHLQHYRTWMRHRPLFFACALYASTKNSEERRKLKLLAMTARNCFLSSNIEEFGYYGFLELFENGSHDKLMWMGGKAAKHSPGTKDAAGPVPEDLAVLFAKDRSRYDQVIARALDPKEIDADGYSSIPELLEQTQLIDPARKLHLRLSNRALARIKLDVASRPSPVHYWVGNRSSGPWKALLSDRTLRPIEAHVVRLLIAKKRVAIYNEKKYSPSEQGENDSDFEADGKYTALAPTPPLQMPKASDEDSDEGELSHTGLTEDSEASDDENGGVTPVESTKAGKKRAGASKPKEGSSHSGRSSGEKPSGSKTSSGKSGGGEAGGGGKAESGEGGGGKKIAPSTSPSGSSTTEEMPPAATVELKSSDTGGAQVSAAAEP</sequence>
<keyword evidence="3" id="KW-1185">Reference proteome</keyword>
<name>A0A6A3XIW4_9STRA</name>
<feature type="region of interest" description="Disordered" evidence="1">
    <location>
        <begin position="399"/>
        <end position="564"/>
    </location>
</feature>
<evidence type="ECO:0000256" key="1">
    <source>
        <dbReference type="SAM" id="MobiDB-lite"/>
    </source>
</evidence>
<proteinExistence type="predicted"/>
<feature type="compositionally biased region" description="Gly residues" evidence="1">
    <location>
        <begin position="502"/>
        <end position="523"/>
    </location>
</feature>
<feature type="compositionally biased region" description="Low complexity" evidence="1">
    <location>
        <begin position="483"/>
        <end position="501"/>
    </location>
</feature>
<dbReference type="EMBL" id="QXGB01000825">
    <property type="protein sequence ID" value="KAE9203413.1"/>
    <property type="molecule type" value="Genomic_DNA"/>
</dbReference>
<organism evidence="2 3">
    <name type="scientific">Phytophthora fragariae</name>
    <dbReference type="NCBI Taxonomy" id="53985"/>
    <lineage>
        <taxon>Eukaryota</taxon>
        <taxon>Sar</taxon>
        <taxon>Stramenopiles</taxon>
        <taxon>Oomycota</taxon>
        <taxon>Peronosporomycetes</taxon>
        <taxon>Peronosporales</taxon>
        <taxon>Peronosporaceae</taxon>
        <taxon>Phytophthora</taxon>
    </lineage>
</organism>
<reference evidence="2 3" key="1">
    <citation type="submission" date="2018-08" db="EMBL/GenBank/DDBJ databases">
        <title>Genomic investigation of the strawberry pathogen Phytophthora fragariae indicates pathogenicity is determined by transcriptional variation in three key races.</title>
        <authorList>
            <person name="Adams T.M."/>
            <person name="Armitage A.D."/>
            <person name="Sobczyk M.K."/>
            <person name="Bates H.J."/>
            <person name="Dunwell J.M."/>
            <person name="Nellist C.F."/>
            <person name="Harrison R.J."/>
        </authorList>
    </citation>
    <scope>NUCLEOTIDE SEQUENCE [LARGE SCALE GENOMIC DNA]</scope>
    <source>
        <strain evidence="2 3">NOV-27</strain>
    </source>
</reference>